<dbReference type="AlphaFoldDB" id="A0A4Q2JMT8"/>
<dbReference type="Gene3D" id="3.20.20.70">
    <property type="entry name" value="Aldolase class I"/>
    <property type="match status" value="1"/>
</dbReference>
<comment type="caution">
    <text evidence="6">The sequence shown here is derived from an EMBL/GenBank/DDBJ whole genome shotgun (WGS) entry which is preliminary data.</text>
</comment>
<dbReference type="GO" id="GO:0005829">
    <property type="term" value="C:cytosol"/>
    <property type="evidence" value="ECO:0007669"/>
    <property type="project" value="TreeGrafter"/>
</dbReference>
<feature type="active site" description="Proton donor/acceptor" evidence="4">
    <location>
        <position position="156"/>
    </location>
</feature>
<accession>A0A4Q2JMT8</accession>
<evidence type="ECO:0000256" key="4">
    <source>
        <dbReference type="PIRSR" id="PIRSR001365-1"/>
    </source>
</evidence>
<dbReference type="EMBL" id="SDPO01000002">
    <property type="protein sequence ID" value="RXZ49505.1"/>
    <property type="molecule type" value="Genomic_DNA"/>
</dbReference>
<dbReference type="PIRSF" id="PIRSF001365">
    <property type="entry name" value="DHDPS"/>
    <property type="match status" value="1"/>
</dbReference>
<dbReference type="GO" id="GO:0008747">
    <property type="term" value="F:N-acetylneuraminate lyase activity"/>
    <property type="evidence" value="ECO:0007669"/>
    <property type="project" value="TreeGrafter"/>
</dbReference>
<gene>
    <name evidence="6" type="ORF">ESP57_11425</name>
</gene>
<evidence type="ECO:0000256" key="1">
    <source>
        <dbReference type="ARBA" id="ARBA00023239"/>
    </source>
</evidence>
<dbReference type="InterPro" id="IPR013785">
    <property type="entry name" value="Aldolase_TIM"/>
</dbReference>
<evidence type="ECO:0000256" key="2">
    <source>
        <dbReference type="ARBA" id="ARBA00023270"/>
    </source>
</evidence>
<keyword evidence="7" id="KW-1185">Reference proteome</keyword>
<dbReference type="PANTHER" id="PTHR42849">
    <property type="entry name" value="N-ACETYLNEURAMINATE LYASE"/>
    <property type="match status" value="1"/>
</dbReference>
<dbReference type="Proteomes" id="UP000292935">
    <property type="component" value="Unassembled WGS sequence"/>
</dbReference>
<evidence type="ECO:0000313" key="6">
    <source>
        <dbReference type="EMBL" id="RXZ49505.1"/>
    </source>
</evidence>
<dbReference type="GO" id="GO:0019262">
    <property type="term" value="P:N-acetylneuraminate catabolic process"/>
    <property type="evidence" value="ECO:0007669"/>
    <property type="project" value="TreeGrafter"/>
</dbReference>
<keyword evidence="1 3" id="KW-0456">Lyase</keyword>
<dbReference type="SMART" id="SM01130">
    <property type="entry name" value="DHDPS"/>
    <property type="match status" value="1"/>
</dbReference>
<protein>
    <submittedName>
        <fullName evidence="6">Dihydrodipicolinate synthase family protein</fullName>
    </submittedName>
</protein>
<dbReference type="InterPro" id="IPR002220">
    <property type="entry name" value="DapA-like"/>
</dbReference>
<reference evidence="6 7" key="1">
    <citation type="submission" date="2019-01" db="EMBL/GenBank/DDBJ databases">
        <authorList>
            <person name="Li J."/>
        </authorList>
    </citation>
    <scope>NUCLEOTIDE SEQUENCE [LARGE SCALE GENOMIC DNA]</scope>
    <source>
        <strain evidence="6 7">CCUG 35506</strain>
    </source>
</reference>
<keyword evidence="2" id="KW-0704">Schiff base</keyword>
<feature type="active site" description="Schiff-base intermediate with substrate" evidence="4">
    <location>
        <position position="184"/>
    </location>
</feature>
<dbReference type="InterPro" id="IPR020625">
    <property type="entry name" value="Schiff_base-form_aldolases_AS"/>
</dbReference>
<organism evidence="6 7">
    <name type="scientific">Agromyces fucosus</name>
    <dbReference type="NCBI Taxonomy" id="41985"/>
    <lineage>
        <taxon>Bacteria</taxon>
        <taxon>Bacillati</taxon>
        <taxon>Actinomycetota</taxon>
        <taxon>Actinomycetes</taxon>
        <taxon>Micrococcales</taxon>
        <taxon>Microbacteriaceae</taxon>
        <taxon>Agromyces</taxon>
    </lineage>
</organism>
<evidence type="ECO:0000313" key="7">
    <source>
        <dbReference type="Proteomes" id="UP000292935"/>
    </source>
</evidence>
<dbReference type="PRINTS" id="PR00146">
    <property type="entry name" value="DHPICSNTHASE"/>
</dbReference>
<proteinExistence type="inferred from homology"/>
<sequence length="325" mass="34584">MDRLVSDVSVTPATNGTSPTNGILDGRLFAALVTPTRSDESVDLDAFARLADSDITRGVEGLYIGGSSGEGLLLSEAERGELTRTAVEVAAGRVPVVTHVGALSTGESRRLALAAQSAGAAAVSMIPPPYYRYSTDDVAAHFRSVIDSIDVPFLVYNIPQFTGLEISDGGFESILELPQVIGVKHTSNNLYGAERMLQRYPHLTLVNGFDEIYLPALSVGARGAIGTTVGIQIELFRSLRARFERGDMDAARLVQRRINDTVEAMVAANVFGAAKFMSGKRVGELGHCRAPLPRVSDRGIHDLEAAWTRLQADVEATAAEDAAGA</sequence>
<feature type="binding site" evidence="5">
    <location>
        <position position="225"/>
    </location>
    <ligand>
        <name>pyruvate</name>
        <dbReference type="ChEBI" id="CHEBI:15361"/>
    </ligand>
</feature>
<evidence type="ECO:0000256" key="5">
    <source>
        <dbReference type="PIRSR" id="PIRSR001365-2"/>
    </source>
</evidence>
<dbReference type="OrthoDB" id="9778880at2"/>
<dbReference type="Pfam" id="PF00701">
    <property type="entry name" value="DHDPS"/>
    <property type="match status" value="1"/>
</dbReference>
<comment type="similarity">
    <text evidence="3">Belongs to the DapA family.</text>
</comment>
<evidence type="ECO:0000256" key="3">
    <source>
        <dbReference type="PIRNR" id="PIRNR001365"/>
    </source>
</evidence>
<dbReference type="SUPFAM" id="SSF51569">
    <property type="entry name" value="Aldolase"/>
    <property type="match status" value="1"/>
</dbReference>
<dbReference type="PROSITE" id="PS00666">
    <property type="entry name" value="DHDPS_2"/>
    <property type="match status" value="1"/>
</dbReference>
<name>A0A4Q2JMT8_9MICO</name>
<dbReference type="PANTHER" id="PTHR42849:SF1">
    <property type="entry name" value="N-ACETYLNEURAMINATE LYASE"/>
    <property type="match status" value="1"/>
</dbReference>